<evidence type="ECO:0000313" key="3">
    <source>
        <dbReference type="Proteomes" id="UP000192907"/>
    </source>
</evidence>
<organism evidence="2 3">
    <name type="scientific">Pseudobacteriovorax antillogorgiicola</name>
    <dbReference type="NCBI Taxonomy" id="1513793"/>
    <lineage>
        <taxon>Bacteria</taxon>
        <taxon>Pseudomonadati</taxon>
        <taxon>Bdellovibrionota</taxon>
        <taxon>Oligoflexia</taxon>
        <taxon>Oligoflexales</taxon>
        <taxon>Pseudobacteriovoracaceae</taxon>
        <taxon>Pseudobacteriovorax</taxon>
    </lineage>
</organism>
<name>A0A1Y6CLG2_9BACT</name>
<evidence type="ECO:0000313" key="2">
    <source>
        <dbReference type="EMBL" id="SMF60435.1"/>
    </source>
</evidence>
<reference evidence="3" key="1">
    <citation type="submission" date="2017-04" db="EMBL/GenBank/DDBJ databases">
        <authorList>
            <person name="Varghese N."/>
            <person name="Submissions S."/>
        </authorList>
    </citation>
    <scope>NUCLEOTIDE SEQUENCE [LARGE SCALE GENOMIC DNA]</scope>
    <source>
        <strain evidence="3">RKEM611</strain>
    </source>
</reference>
<proteinExistence type="predicted"/>
<gene>
    <name evidence="2" type="ORF">SAMN06296036_120125</name>
</gene>
<dbReference type="EMBL" id="FWZT01000020">
    <property type="protein sequence ID" value="SMF60435.1"/>
    <property type="molecule type" value="Genomic_DNA"/>
</dbReference>
<dbReference type="STRING" id="1513793.SAMN06296036_120125"/>
<feature type="region of interest" description="Disordered" evidence="1">
    <location>
        <begin position="49"/>
        <end position="91"/>
    </location>
</feature>
<accession>A0A1Y6CLG2</accession>
<dbReference type="AlphaFoldDB" id="A0A1Y6CLG2"/>
<evidence type="ECO:0000256" key="1">
    <source>
        <dbReference type="SAM" id="MobiDB-lite"/>
    </source>
</evidence>
<dbReference type="OrthoDB" id="8256667at2"/>
<keyword evidence="3" id="KW-1185">Reference proteome</keyword>
<sequence>MKTNHWSKTPEKALDLKFIYLRISKPTARGLIVGFIATASISCGNTAEPNISSFDQQQTQNSEDAIADQQPTHPPSESITNDNADAEYGPLDDEPLSQLEIQLDNWNQWAPMCEGYPSKEFCDDGDSTLFSGLLCSANVEIGCEGVRQAQSSDGRFWRSPRRINQPEPNSFSRDMAMGVLLYLVSTKDKGAAEAWLSWIHDNRICVVDLGSRCALFLYKLCTDDTDGRCVITPGLWAIMNRVWTYLELDLHNEMLGWLETGESVYASEAQSTPAGYQLHLKGVSNYIYQMLGLDLDFVISARQTLLDKQGDNLFFRWLSGEDYDLEARLLRICPSIEPARKYQWAWERDTQEQAWLESSGWDCIFLGNLILSNRN</sequence>
<protein>
    <submittedName>
        <fullName evidence="2">Uncharacterized protein</fullName>
    </submittedName>
</protein>
<feature type="compositionally biased region" description="Polar residues" evidence="1">
    <location>
        <begin position="49"/>
        <end position="83"/>
    </location>
</feature>
<dbReference type="Proteomes" id="UP000192907">
    <property type="component" value="Unassembled WGS sequence"/>
</dbReference>
<dbReference type="RefSeq" id="WP_132322767.1">
    <property type="nucleotide sequence ID" value="NZ_FWZT01000020.1"/>
</dbReference>